<feature type="domain" description="IrrE N-terminal-like" evidence="1">
    <location>
        <begin position="53"/>
        <end position="150"/>
    </location>
</feature>
<evidence type="ECO:0000313" key="3">
    <source>
        <dbReference type="Proteomes" id="UP001477870"/>
    </source>
</evidence>
<name>A0ABU9T6T9_9HYPH</name>
<evidence type="ECO:0000313" key="2">
    <source>
        <dbReference type="EMBL" id="MEM5501844.1"/>
    </source>
</evidence>
<reference evidence="2 3" key="1">
    <citation type="submission" date="2024-03" db="EMBL/GenBank/DDBJ databases">
        <title>Community enrichment and isolation of bacterial strains for fucoidan degradation.</title>
        <authorList>
            <person name="Sichert A."/>
        </authorList>
    </citation>
    <scope>NUCLEOTIDE SEQUENCE [LARGE SCALE GENOMIC DNA]</scope>
    <source>
        <strain evidence="2 3">AS62</strain>
    </source>
</reference>
<organism evidence="2 3">
    <name type="scientific">Ahrensia kielensis</name>
    <dbReference type="NCBI Taxonomy" id="76980"/>
    <lineage>
        <taxon>Bacteria</taxon>
        <taxon>Pseudomonadati</taxon>
        <taxon>Pseudomonadota</taxon>
        <taxon>Alphaproteobacteria</taxon>
        <taxon>Hyphomicrobiales</taxon>
        <taxon>Ahrensiaceae</taxon>
        <taxon>Ahrensia</taxon>
    </lineage>
</organism>
<gene>
    <name evidence="2" type="ORF">WNY59_09605</name>
</gene>
<protein>
    <submittedName>
        <fullName evidence="2">ImmA/IrrE family metallo-endopeptidase</fullName>
    </submittedName>
</protein>
<dbReference type="InterPro" id="IPR010359">
    <property type="entry name" value="IrrE_HExxH"/>
</dbReference>
<proteinExistence type="predicted"/>
<dbReference type="Gene3D" id="1.10.10.2910">
    <property type="match status" value="1"/>
</dbReference>
<evidence type="ECO:0000259" key="1">
    <source>
        <dbReference type="Pfam" id="PF06114"/>
    </source>
</evidence>
<dbReference type="Proteomes" id="UP001477870">
    <property type="component" value="Unassembled WGS sequence"/>
</dbReference>
<dbReference type="RefSeq" id="WP_342848267.1">
    <property type="nucleotide sequence ID" value="NZ_JBBMQO010000005.1"/>
</dbReference>
<dbReference type="Pfam" id="PF06114">
    <property type="entry name" value="Peptidase_M78"/>
    <property type="match status" value="1"/>
</dbReference>
<sequence length="172" mass="19497">MGTQPDSPLSAFDLAKKFETTVWNEKDINGVDEQDITQLINIDGNSWSAFTIRVGVSNLIVFNSSQSKPRCNSVVMHELAHIMLGHELTSASLTEDGHFVPTTYDQDQEDEADWLAGTLLLPRAALLAIRRQQLDDNTASDMYMVSQQMLTWRFRMTGVDYQLQNARRRYAP</sequence>
<keyword evidence="3" id="KW-1185">Reference proteome</keyword>
<accession>A0ABU9T6T9</accession>
<dbReference type="EMBL" id="JBBMQO010000005">
    <property type="protein sequence ID" value="MEM5501844.1"/>
    <property type="molecule type" value="Genomic_DNA"/>
</dbReference>
<comment type="caution">
    <text evidence="2">The sequence shown here is derived from an EMBL/GenBank/DDBJ whole genome shotgun (WGS) entry which is preliminary data.</text>
</comment>